<sequence>MIKVLLLFALAWLTTSNIVKAVTTSDAIPFTEYRLLFGLCRDEGPDAHIAIRYKGYAYATLHYDECHPAEAEEEASLAEVGVFCRAAICFEVPDSLSDNESRNGNVDNSGLSRASQAFAFGPGDIVTRNGTDFPHILGGSAMCFQPSLSF</sequence>
<feature type="chain" id="PRO_5041240750" evidence="1">
    <location>
        <begin position="22"/>
        <end position="150"/>
    </location>
</feature>
<gene>
    <name evidence="2" type="ORF">F5878DRAFT_722604</name>
</gene>
<dbReference type="EMBL" id="MU806022">
    <property type="protein sequence ID" value="KAJ3841949.1"/>
    <property type="molecule type" value="Genomic_DNA"/>
</dbReference>
<keyword evidence="1" id="KW-0732">Signal</keyword>
<protein>
    <submittedName>
        <fullName evidence="2">Uncharacterized protein</fullName>
    </submittedName>
</protein>
<proteinExistence type="predicted"/>
<keyword evidence="3" id="KW-1185">Reference proteome</keyword>
<evidence type="ECO:0000313" key="3">
    <source>
        <dbReference type="Proteomes" id="UP001163846"/>
    </source>
</evidence>
<comment type="caution">
    <text evidence="2">The sequence shown here is derived from an EMBL/GenBank/DDBJ whole genome shotgun (WGS) entry which is preliminary data.</text>
</comment>
<organism evidence="2 3">
    <name type="scientific">Lentinula raphanica</name>
    <dbReference type="NCBI Taxonomy" id="153919"/>
    <lineage>
        <taxon>Eukaryota</taxon>
        <taxon>Fungi</taxon>
        <taxon>Dikarya</taxon>
        <taxon>Basidiomycota</taxon>
        <taxon>Agaricomycotina</taxon>
        <taxon>Agaricomycetes</taxon>
        <taxon>Agaricomycetidae</taxon>
        <taxon>Agaricales</taxon>
        <taxon>Marasmiineae</taxon>
        <taxon>Omphalotaceae</taxon>
        <taxon>Lentinula</taxon>
    </lineage>
</organism>
<feature type="signal peptide" evidence="1">
    <location>
        <begin position="1"/>
        <end position="21"/>
    </location>
</feature>
<accession>A0AA38UHU6</accession>
<evidence type="ECO:0000313" key="2">
    <source>
        <dbReference type="EMBL" id="KAJ3841949.1"/>
    </source>
</evidence>
<dbReference type="Proteomes" id="UP001163846">
    <property type="component" value="Unassembled WGS sequence"/>
</dbReference>
<name>A0AA38UHU6_9AGAR</name>
<evidence type="ECO:0000256" key="1">
    <source>
        <dbReference type="SAM" id="SignalP"/>
    </source>
</evidence>
<dbReference type="AlphaFoldDB" id="A0AA38UHU6"/>
<reference evidence="2" key="1">
    <citation type="submission" date="2022-08" db="EMBL/GenBank/DDBJ databases">
        <authorList>
            <consortium name="DOE Joint Genome Institute"/>
            <person name="Min B."/>
            <person name="Riley R."/>
            <person name="Sierra-Patev S."/>
            <person name="Naranjo-Ortiz M."/>
            <person name="Looney B."/>
            <person name="Konkel Z."/>
            <person name="Slot J.C."/>
            <person name="Sakamoto Y."/>
            <person name="Steenwyk J.L."/>
            <person name="Rokas A."/>
            <person name="Carro J."/>
            <person name="Camarero S."/>
            <person name="Ferreira P."/>
            <person name="Molpeceres G."/>
            <person name="Ruiz-Duenas F.J."/>
            <person name="Serrano A."/>
            <person name="Henrissat B."/>
            <person name="Drula E."/>
            <person name="Hughes K.W."/>
            <person name="Mata J.L."/>
            <person name="Ishikawa N.K."/>
            <person name="Vargas-Isla R."/>
            <person name="Ushijima S."/>
            <person name="Smith C.A."/>
            <person name="Ahrendt S."/>
            <person name="Andreopoulos W."/>
            <person name="He G."/>
            <person name="Labutti K."/>
            <person name="Lipzen A."/>
            <person name="Ng V."/>
            <person name="Sandor L."/>
            <person name="Barry K."/>
            <person name="Martinez A.T."/>
            <person name="Xiao Y."/>
            <person name="Gibbons J.G."/>
            <person name="Terashima K."/>
            <person name="Hibbett D.S."/>
            <person name="Grigoriev I.V."/>
        </authorList>
    </citation>
    <scope>NUCLEOTIDE SEQUENCE</scope>
    <source>
        <strain evidence="2">TFB9207</strain>
    </source>
</reference>